<evidence type="ECO:0000313" key="3">
    <source>
        <dbReference type="Proteomes" id="UP000306544"/>
    </source>
</evidence>
<dbReference type="OrthoDB" id="4570818at2"/>
<dbReference type="Proteomes" id="UP000306544">
    <property type="component" value="Unassembled WGS sequence"/>
</dbReference>
<feature type="transmembrane region" description="Helical" evidence="1">
    <location>
        <begin position="21"/>
        <end position="46"/>
    </location>
</feature>
<dbReference type="AlphaFoldDB" id="A0A5R9AQ09"/>
<accession>A0A5R9AQ09</accession>
<protein>
    <recommendedName>
        <fullName evidence="4">Small multi-drug export protein</fullName>
    </recommendedName>
</protein>
<sequence length="168" mass="18320">MLPEDSFIGRMHQWTDGLPETLQWLGIIAISAIPSVESFFGALIGVVIGMPLWVALVAAIIGNMLSLTLVIYGAQWIRSTVLKRKKAQELSETQYRRRAKAKRLFDKFGIPGVSLLGPLALPSQFTAPLMVSFGANRTLVMAWMFVSVTVWGAGFALLGVGLLDLIST</sequence>
<feature type="transmembrane region" description="Helical" evidence="1">
    <location>
        <begin position="52"/>
        <end position="74"/>
    </location>
</feature>
<dbReference type="Pfam" id="PF06695">
    <property type="entry name" value="Sm_multidrug_ex"/>
    <property type="match status" value="1"/>
</dbReference>
<feature type="transmembrane region" description="Helical" evidence="1">
    <location>
        <begin position="141"/>
        <end position="166"/>
    </location>
</feature>
<gene>
    <name evidence="2" type="ORF">FEF27_01035</name>
</gene>
<keyword evidence="1" id="KW-1133">Transmembrane helix</keyword>
<evidence type="ECO:0008006" key="4">
    <source>
        <dbReference type="Google" id="ProtNLM"/>
    </source>
</evidence>
<evidence type="ECO:0000256" key="1">
    <source>
        <dbReference type="SAM" id="Phobius"/>
    </source>
</evidence>
<keyword evidence="1" id="KW-0472">Membrane</keyword>
<organism evidence="2 3">
    <name type="scientific">Nesterenkonia sphaerica</name>
    <dbReference type="NCBI Taxonomy" id="1804988"/>
    <lineage>
        <taxon>Bacteria</taxon>
        <taxon>Bacillati</taxon>
        <taxon>Actinomycetota</taxon>
        <taxon>Actinomycetes</taxon>
        <taxon>Micrococcales</taxon>
        <taxon>Micrococcaceae</taxon>
        <taxon>Nesterenkonia</taxon>
    </lineage>
</organism>
<dbReference type="InterPro" id="IPR009577">
    <property type="entry name" value="Sm_multidrug_ex"/>
</dbReference>
<feature type="transmembrane region" description="Helical" evidence="1">
    <location>
        <begin position="104"/>
        <end position="121"/>
    </location>
</feature>
<evidence type="ECO:0000313" key="2">
    <source>
        <dbReference type="EMBL" id="TLP80094.1"/>
    </source>
</evidence>
<keyword evidence="1" id="KW-0812">Transmembrane</keyword>
<reference evidence="2 3" key="1">
    <citation type="submission" date="2019-05" db="EMBL/GenBank/DDBJ databases">
        <title>Nesterenkonia sp. GY239, isolated from the Southern Atlantic Ocean.</title>
        <authorList>
            <person name="Zhang G."/>
        </authorList>
    </citation>
    <scope>NUCLEOTIDE SEQUENCE [LARGE SCALE GENOMIC DNA]</scope>
    <source>
        <strain evidence="2 3">GY239</strain>
    </source>
</reference>
<proteinExistence type="predicted"/>
<name>A0A5R9AQ09_9MICC</name>
<comment type="caution">
    <text evidence="2">The sequence shown here is derived from an EMBL/GenBank/DDBJ whole genome shotgun (WGS) entry which is preliminary data.</text>
</comment>
<dbReference type="EMBL" id="VAWA01000001">
    <property type="protein sequence ID" value="TLP80094.1"/>
    <property type="molecule type" value="Genomic_DNA"/>
</dbReference>
<keyword evidence="3" id="KW-1185">Reference proteome</keyword>